<name>A0ACB8SYV6_9AGAM</name>
<accession>A0ACB8SYV6</accession>
<keyword evidence="2" id="KW-1185">Reference proteome</keyword>
<proteinExistence type="predicted"/>
<evidence type="ECO:0000313" key="2">
    <source>
        <dbReference type="Proteomes" id="UP000814140"/>
    </source>
</evidence>
<protein>
    <submittedName>
        <fullName evidence="1">Uncharacterized protein</fullName>
    </submittedName>
</protein>
<organism evidence="1 2">
    <name type="scientific">Artomyces pyxidatus</name>
    <dbReference type="NCBI Taxonomy" id="48021"/>
    <lineage>
        <taxon>Eukaryota</taxon>
        <taxon>Fungi</taxon>
        <taxon>Dikarya</taxon>
        <taxon>Basidiomycota</taxon>
        <taxon>Agaricomycotina</taxon>
        <taxon>Agaricomycetes</taxon>
        <taxon>Russulales</taxon>
        <taxon>Auriscalpiaceae</taxon>
        <taxon>Artomyces</taxon>
    </lineage>
</organism>
<dbReference type="Proteomes" id="UP000814140">
    <property type="component" value="Unassembled WGS sequence"/>
</dbReference>
<dbReference type="EMBL" id="MU277215">
    <property type="protein sequence ID" value="KAI0061043.1"/>
    <property type="molecule type" value="Genomic_DNA"/>
</dbReference>
<comment type="caution">
    <text evidence="1">The sequence shown here is derived from an EMBL/GenBank/DDBJ whole genome shotgun (WGS) entry which is preliminary data.</text>
</comment>
<reference evidence="1" key="2">
    <citation type="journal article" date="2022" name="New Phytol.">
        <title>Evolutionary transition to the ectomycorrhizal habit in the genomes of a hyperdiverse lineage of mushroom-forming fungi.</title>
        <authorList>
            <person name="Looney B."/>
            <person name="Miyauchi S."/>
            <person name="Morin E."/>
            <person name="Drula E."/>
            <person name="Courty P.E."/>
            <person name="Kohler A."/>
            <person name="Kuo A."/>
            <person name="LaButti K."/>
            <person name="Pangilinan J."/>
            <person name="Lipzen A."/>
            <person name="Riley R."/>
            <person name="Andreopoulos W."/>
            <person name="He G."/>
            <person name="Johnson J."/>
            <person name="Nolan M."/>
            <person name="Tritt A."/>
            <person name="Barry K.W."/>
            <person name="Grigoriev I.V."/>
            <person name="Nagy L.G."/>
            <person name="Hibbett D."/>
            <person name="Henrissat B."/>
            <person name="Matheny P.B."/>
            <person name="Labbe J."/>
            <person name="Martin F.M."/>
        </authorList>
    </citation>
    <scope>NUCLEOTIDE SEQUENCE</scope>
    <source>
        <strain evidence="1">HHB10654</strain>
    </source>
</reference>
<reference evidence="1" key="1">
    <citation type="submission" date="2021-03" db="EMBL/GenBank/DDBJ databases">
        <authorList>
            <consortium name="DOE Joint Genome Institute"/>
            <person name="Ahrendt S."/>
            <person name="Looney B.P."/>
            <person name="Miyauchi S."/>
            <person name="Morin E."/>
            <person name="Drula E."/>
            <person name="Courty P.E."/>
            <person name="Chicoki N."/>
            <person name="Fauchery L."/>
            <person name="Kohler A."/>
            <person name="Kuo A."/>
            <person name="Labutti K."/>
            <person name="Pangilinan J."/>
            <person name="Lipzen A."/>
            <person name="Riley R."/>
            <person name="Andreopoulos W."/>
            <person name="He G."/>
            <person name="Johnson J."/>
            <person name="Barry K.W."/>
            <person name="Grigoriev I.V."/>
            <person name="Nagy L."/>
            <person name="Hibbett D."/>
            <person name="Henrissat B."/>
            <person name="Matheny P.B."/>
            <person name="Labbe J."/>
            <person name="Martin F."/>
        </authorList>
    </citation>
    <scope>NUCLEOTIDE SEQUENCE</scope>
    <source>
        <strain evidence="1">HHB10654</strain>
    </source>
</reference>
<gene>
    <name evidence="1" type="ORF">BV25DRAFT_828202</name>
</gene>
<evidence type="ECO:0000313" key="1">
    <source>
        <dbReference type="EMBL" id="KAI0061043.1"/>
    </source>
</evidence>
<sequence>MNDQQPASAAPRAPSLLMDGYVSNMLTPAVVEYYFTCLLKVPSSTLAPIWNVPQWPGAAFITQTHTSRPLVVTHHRQPLWLLDYVVVGRYGTVIPQRLWIPHSVTDQQQYVAESQLEMPVFFVHTNGALGVSLVDATAGNCHSLRGFRDVAPIGGRSSTHLRLSWPGYKDWKRQVQTRDETPYRNPITLERFVRLVGRSVDNFLVQCELDPVQHAPNWRIGGPNGINRNDITVIGVVHVSAGSWMPILQLSAATLRGSYSERLEALCP</sequence>